<dbReference type="AlphaFoldDB" id="A0A413PFU5"/>
<comment type="caution">
    <text evidence="1">The sequence shown here is derived from an EMBL/GenBank/DDBJ whole genome shotgun (WGS) entry which is preliminary data.</text>
</comment>
<name>A0A413PFU5_9FIRM</name>
<evidence type="ECO:0000313" key="1">
    <source>
        <dbReference type="EMBL" id="RGZ74885.1"/>
    </source>
</evidence>
<evidence type="ECO:0000313" key="2">
    <source>
        <dbReference type="Proteomes" id="UP000283431"/>
    </source>
</evidence>
<protein>
    <recommendedName>
        <fullName evidence="3">Peptidase C-terminal archaeal/bacterial domain-containing protein</fullName>
    </recommendedName>
</protein>
<accession>A0A413PFU5</accession>
<dbReference type="Gene3D" id="2.60.120.380">
    <property type="match status" value="2"/>
</dbReference>
<sequence length="412" mass="46476">MEKICTEDYSVNLVDMADNTEDNKTVNDNPNDAKAISLGTQVYDTVATELEQRWYAFSVAKATKFTAAMVMDDTADFDLYVYKLNETDGTLELVGGSAIVGAGTQELSMLKIDEGIYFIGIEAATGNGSFLMYTYAGVNDGKEINDTTDLASSYVRNSRMTATIDSPFDYDYYKVVISKNDILEYTFDQPTGCDYKVLVYDGKNYYTINNGTYRLNTGTYYFIVMASSMNYSDDKYYGIKFQKYKLADDENAKYMWYTPDKAAIFQFDGSRTNFYVNGNPIDFTYERTVKSNGNIYFNLYKTKDQNVVLFQSEAMQVMQEVPTFINVSAPFSGWNSYKNALVVGLFNTNWRVNSFSSNYDGLTSNCATVIIDSDTGKVVDVMTPNPLYDNGVVLHWTRVSGVQANYNYDPVD</sequence>
<organism evidence="1 2">
    <name type="scientific">Agathobacter rectalis</name>
    <dbReference type="NCBI Taxonomy" id="39491"/>
    <lineage>
        <taxon>Bacteria</taxon>
        <taxon>Bacillati</taxon>
        <taxon>Bacillota</taxon>
        <taxon>Clostridia</taxon>
        <taxon>Lachnospirales</taxon>
        <taxon>Lachnospiraceae</taxon>
        <taxon>Agathobacter</taxon>
    </lineage>
</organism>
<gene>
    <name evidence="1" type="ORF">DW975_09465</name>
</gene>
<evidence type="ECO:0008006" key="3">
    <source>
        <dbReference type="Google" id="ProtNLM"/>
    </source>
</evidence>
<reference evidence="1 2" key="1">
    <citation type="submission" date="2018-08" db="EMBL/GenBank/DDBJ databases">
        <title>A genome reference for cultivated species of the human gut microbiota.</title>
        <authorList>
            <person name="Zou Y."/>
            <person name="Xue W."/>
            <person name="Luo G."/>
        </authorList>
    </citation>
    <scope>NUCLEOTIDE SEQUENCE [LARGE SCALE GENOMIC DNA]</scope>
    <source>
        <strain evidence="1 2">AM48-7</strain>
    </source>
</reference>
<dbReference type="Proteomes" id="UP000283431">
    <property type="component" value="Unassembled WGS sequence"/>
</dbReference>
<proteinExistence type="predicted"/>
<dbReference type="EMBL" id="QSEN01000015">
    <property type="protein sequence ID" value="RGZ74885.1"/>
    <property type="molecule type" value="Genomic_DNA"/>
</dbReference>